<dbReference type="Proteomes" id="UP000001681">
    <property type="component" value="Chromosome"/>
</dbReference>
<dbReference type="InterPro" id="IPR000594">
    <property type="entry name" value="ThiF_NAD_FAD-bd"/>
</dbReference>
<dbReference type="Pfam" id="PF00899">
    <property type="entry name" value="ThiF"/>
    <property type="match status" value="1"/>
</dbReference>
<dbReference type="SUPFAM" id="SSF69572">
    <property type="entry name" value="Activating enzymes of the ubiquitin-like proteins"/>
    <property type="match status" value="1"/>
</dbReference>
<dbReference type="FunFam" id="3.40.50.720:FF:000080">
    <property type="entry name" value="Thiazole biosynthesis adenylyltransferase ThiF"/>
    <property type="match status" value="1"/>
</dbReference>
<gene>
    <name evidence="3" type="ordered locus">Exig_1202</name>
</gene>
<dbReference type="GO" id="GO:0016779">
    <property type="term" value="F:nucleotidyltransferase activity"/>
    <property type="evidence" value="ECO:0007669"/>
    <property type="project" value="TreeGrafter"/>
</dbReference>
<dbReference type="OrthoDB" id="9804286at2"/>
<dbReference type="PRINTS" id="PR00420">
    <property type="entry name" value="RNGMNOXGNASE"/>
</dbReference>
<evidence type="ECO:0000259" key="2">
    <source>
        <dbReference type="Pfam" id="PF00899"/>
    </source>
</evidence>
<dbReference type="GO" id="GO:0005829">
    <property type="term" value="C:cytosol"/>
    <property type="evidence" value="ECO:0007669"/>
    <property type="project" value="TreeGrafter"/>
</dbReference>
<dbReference type="AlphaFoldDB" id="B1YES3"/>
<proteinExistence type="inferred from homology"/>
<dbReference type="PANTHER" id="PTHR10953:SF102">
    <property type="entry name" value="ADENYLYLTRANSFERASE AND SULFURTRANSFERASE MOCS3"/>
    <property type="match status" value="1"/>
</dbReference>
<reference evidence="3 4" key="1">
    <citation type="journal article" date="2006" name="Extremophiles">
        <title>Characterization of Exiguobacterium isolates from the Siberian permafrost. Description of Exiguobacterium sibiricum sp. nov.</title>
        <authorList>
            <person name="Rodrigues D.F."/>
            <person name="Goris J."/>
            <person name="Vishnivetskaya T."/>
            <person name="Gilichinsky D."/>
            <person name="Thomashow M.F."/>
            <person name="Tiedje J.M."/>
        </authorList>
    </citation>
    <scope>NUCLEOTIDE SEQUENCE [LARGE SCALE GENOMIC DNA]</scope>
    <source>
        <strain evidence="4">DSM 17290 / CIP 109462 / JCM 13490 / 255-15</strain>
    </source>
</reference>
<protein>
    <submittedName>
        <fullName evidence="3">UBA/THIF-type NAD/FAD binding protein</fullName>
    </submittedName>
</protein>
<reference evidence="3 4" key="2">
    <citation type="journal article" date="2008" name="BMC Genomics">
        <title>Architecture of thermal adaptation in an Exiguobacterium sibiricum strain isolated from 3 million year old permafrost: a genome and transcriptome approach.</title>
        <authorList>
            <person name="Rodrigues D.F."/>
            <person name="Ivanova N."/>
            <person name="He Z."/>
            <person name="Huebner M."/>
            <person name="Zhou J."/>
            <person name="Tiedje J.M."/>
        </authorList>
    </citation>
    <scope>NUCLEOTIDE SEQUENCE [LARGE SCALE GENOMIC DNA]</scope>
    <source>
        <strain evidence="4">DSM 17290 / CIP 109462 / JCM 13490 / 255-15</strain>
    </source>
</reference>
<dbReference type="Gene3D" id="3.40.50.720">
    <property type="entry name" value="NAD(P)-binding Rossmann-like Domain"/>
    <property type="match status" value="1"/>
</dbReference>
<dbReference type="HOGENOM" id="CLU_013325_10_1_9"/>
<dbReference type="EMBL" id="CP001022">
    <property type="protein sequence ID" value="ACB60681.1"/>
    <property type="molecule type" value="Genomic_DNA"/>
</dbReference>
<accession>B1YES3</accession>
<dbReference type="GO" id="GO:0008641">
    <property type="term" value="F:ubiquitin-like modifier activating enzyme activity"/>
    <property type="evidence" value="ECO:0007669"/>
    <property type="project" value="InterPro"/>
</dbReference>
<evidence type="ECO:0000313" key="4">
    <source>
        <dbReference type="Proteomes" id="UP000001681"/>
    </source>
</evidence>
<dbReference type="eggNOG" id="COG0476">
    <property type="taxonomic scope" value="Bacteria"/>
</dbReference>
<dbReference type="PANTHER" id="PTHR10953">
    <property type="entry name" value="UBIQUITIN-ACTIVATING ENZYME E1"/>
    <property type="match status" value="1"/>
</dbReference>
<name>B1YES3_EXIS2</name>
<evidence type="ECO:0000313" key="3">
    <source>
        <dbReference type="EMBL" id="ACB60681.1"/>
    </source>
</evidence>
<feature type="domain" description="THIF-type NAD/FAD binding fold" evidence="2">
    <location>
        <begin position="5"/>
        <end position="241"/>
    </location>
</feature>
<comment type="similarity">
    <text evidence="1">Belongs to the HesA/MoeB/ThiF family.</text>
</comment>
<dbReference type="InterPro" id="IPR035985">
    <property type="entry name" value="Ubiquitin-activating_enz"/>
</dbReference>
<keyword evidence="4" id="KW-1185">Reference proteome</keyword>
<dbReference type="CDD" id="cd00757">
    <property type="entry name" value="ThiF_MoeB_HesA_family"/>
    <property type="match status" value="1"/>
</dbReference>
<sequence length="342" mass="37990">MTDRYSRQVRFRPIGQKGQDQMADRHVVIIGAGALGTANAEQLVRGGVGHVTLIDRDHVEWSNLQRQQLYTEQDVQDHLPKAVAAKRRLGKVNSVVSVTAIVEDVTPENIERLVRGSDLMIDATDNFSVRMLINDVAAKSGIPWIFGACVGSYGMTYTIRPGQTPCLHCLLEHLPKQQETCETSGVISPVVQLVAAHQVTEALKYLTGADNALRQTLLSFDVWDNHQSQINVGSLRQSACPSCGDDPVYPYLNAPIVQFVTLCGRDTVQIRGEGPRDLVRLEQELTTHGISCLQNPYLLMFKADDYRITAFADGRILLHGEANLQQAKQVYENYFTGIFTKK</sequence>
<dbReference type="GO" id="GO:0008146">
    <property type="term" value="F:sulfotransferase activity"/>
    <property type="evidence" value="ECO:0007669"/>
    <property type="project" value="TreeGrafter"/>
</dbReference>
<dbReference type="GO" id="GO:0004792">
    <property type="term" value="F:thiosulfate-cyanide sulfurtransferase activity"/>
    <property type="evidence" value="ECO:0007669"/>
    <property type="project" value="TreeGrafter"/>
</dbReference>
<dbReference type="STRING" id="262543.Exig_1202"/>
<dbReference type="InterPro" id="IPR045886">
    <property type="entry name" value="ThiF/MoeB/HesA"/>
</dbReference>
<reference evidence="4" key="3">
    <citation type="submission" date="2008-04" db="EMBL/GenBank/DDBJ databases">
        <title>Complete sequence of chromosome of Exiguobacterium sibiricum 255-15.</title>
        <authorList>
            <consortium name="US DOE Joint Genome Institute"/>
            <person name="Copeland A."/>
            <person name="Lucas S."/>
            <person name="Lapidus A."/>
            <person name="Glavina del Rio T."/>
            <person name="Dalin E."/>
            <person name="Tice H."/>
            <person name="Bruce D."/>
            <person name="Goodwin L."/>
            <person name="Pitluck S."/>
            <person name="Kiss H."/>
            <person name="Chertkov O."/>
            <person name="Monk C."/>
            <person name="Brettin T."/>
            <person name="Detter J.C."/>
            <person name="Han C."/>
            <person name="Kuske C.R."/>
            <person name="Schmutz J."/>
            <person name="Larimer F."/>
            <person name="Land M."/>
            <person name="Hauser L."/>
            <person name="Kyrpides N."/>
            <person name="Mikhailova N."/>
            <person name="Vishnivetskaya T."/>
            <person name="Rodrigues D.F."/>
            <person name="Gilichinsky D."/>
            <person name="Tiedje J."/>
            <person name="Richardson P."/>
        </authorList>
    </citation>
    <scope>NUCLEOTIDE SEQUENCE [LARGE SCALE GENOMIC DNA]</scope>
    <source>
        <strain evidence="4">DSM 17290 / CIP 109462 / JCM 13490 / 255-15</strain>
    </source>
</reference>
<dbReference type="RefSeq" id="WP_012370102.1">
    <property type="nucleotide sequence ID" value="NC_010556.1"/>
</dbReference>
<evidence type="ECO:0000256" key="1">
    <source>
        <dbReference type="ARBA" id="ARBA00009919"/>
    </source>
</evidence>
<organism evidence="3 4">
    <name type="scientific">Exiguobacterium sibiricum (strain DSM 17290 / CCUG 55495 / CIP 109462 / JCM 13490 / 255-15)</name>
    <dbReference type="NCBI Taxonomy" id="262543"/>
    <lineage>
        <taxon>Bacteria</taxon>
        <taxon>Bacillati</taxon>
        <taxon>Bacillota</taxon>
        <taxon>Bacilli</taxon>
        <taxon>Bacillales</taxon>
        <taxon>Bacillales Family XII. Incertae Sedis</taxon>
        <taxon>Exiguobacterium</taxon>
    </lineage>
</organism>
<dbReference type="KEGG" id="esi:Exig_1202"/>